<dbReference type="InterPro" id="IPR017938">
    <property type="entry name" value="Riboflavin_synthase-like_b-brl"/>
</dbReference>
<evidence type="ECO:0000259" key="1">
    <source>
        <dbReference type="PROSITE" id="PS51384"/>
    </source>
</evidence>
<dbReference type="EMBL" id="JBHSDL010000006">
    <property type="protein sequence ID" value="MFC4373602.1"/>
    <property type="molecule type" value="Genomic_DNA"/>
</dbReference>
<protein>
    <submittedName>
        <fullName evidence="2">Siderophore-interacting protein</fullName>
    </submittedName>
</protein>
<dbReference type="InterPro" id="IPR007037">
    <property type="entry name" value="SIP_rossman_dom"/>
</dbReference>
<comment type="caution">
    <text evidence="2">The sequence shown here is derived from an EMBL/GenBank/DDBJ whole genome shotgun (WGS) entry which is preliminary data.</text>
</comment>
<evidence type="ECO:0000313" key="2">
    <source>
        <dbReference type="EMBL" id="MFC4373602.1"/>
    </source>
</evidence>
<dbReference type="InterPro" id="IPR017927">
    <property type="entry name" value="FAD-bd_FR_type"/>
</dbReference>
<dbReference type="Gene3D" id="2.40.30.10">
    <property type="entry name" value="Translation factors"/>
    <property type="match status" value="1"/>
</dbReference>
<dbReference type="Pfam" id="PF04954">
    <property type="entry name" value="SIP"/>
    <property type="match status" value="1"/>
</dbReference>
<proteinExistence type="predicted"/>
<dbReference type="InterPro" id="IPR039261">
    <property type="entry name" value="FNR_nucleotide-bd"/>
</dbReference>
<dbReference type="PANTHER" id="PTHR30157:SF0">
    <property type="entry name" value="NADPH-DEPENDENT FERRIC-CHELATE REDUCTASE"/>
    <property type="match status" value="1"/>
</dbReference>
<dbReference type="RefSeq" id="WP_378556850.1">
    <property type="nucleotide sequence ID" value="NZ_JBHSDL010000006.1"/>
</dbReference>
<dbReference type="CDD" id="cd06193">
    <property type="entry name" value="siderophore_interacting"/>
    <property type="match status" value="1"/>
</dbReference>
<feature type="domain" description="FAD-binding FR-type" evidence="1">
    <location>
        <begin position="6"/>
        <end position="130"/>
    </location>
</feature>
<keyword evidence="3" id="KW-1185">Reference proteome</keyword>
<evidence type="ECO:0000313" key="3">
    <source>
        <dbReference type="Proteomes" id="UP001595844"/>
    </source>
</evidence>
<name>A0ABV8VE12_9NOCA</name>
<dbReference type="Gene3D" id="3.40.50.80">
    <property type="entry name" value="Nucleotide-binding domain of ferredoxin-NADP reductase (FNR) module"/>
    <property type="match status" value="1"/>
</dbReference>
<dbReference type="Proteomes" id="UP001595844">
    <property type="component" value="Unassembled WGS sequence"/>
</dbReference>
<dbReference type="InterPro" id="IPR013113">
    <property type="entry name" value="SIP_FAD-bd"/>
</dbReference>
<accession>A0ABV8VE12</accession>
<dbReference type="SUPFAM" id="SSF63380">
    <property type="entry name" value="Riboflavin synthase domain-like"/>
    <property type="match status" value="1"/>
</dbReference>
<organism evidence="2 3">
    <name type="scientific">Nocardia halotolerans</name>
    <dbReference type="NCBI Taxonomy" id="1755878"/>
    <lineage>
        <taxon>Bacteria</taxon>
        <taxon>Bacillati</taxon>
        <taxon>Actinomycetota</taxon>
        <taxon>Actinomycetes</taxon>
        <taxon>Mycobacteriales</taxon>
        <taxon>Nocardiaceae</taxon>
        <taxon>Nocardia</taxon>
    </lineage>
</organism>
<dbReference type="PANTHER" id="PTHR30157">
    <property type="entry name" value="FERRIC REDUCTASE, NADPH-DEPENDENT"/>
    <property type="match status" value="1"/>
</dbReference>
<dbReference type="Pfam" id="PF08021">
    <property type="entry name" value="FAD_binding_9"/>
    <property type="match status" value="1"/>
</dbReference>
<dbReference type="PROSITE" id="PS51384">
    <property type="entry name" value="FAD_FR"/>
    <property type="match status" value="1"/>
</dbReference>
<sequence>MGALVPQSITVTVERKQWLTPHLVRVVGTVAADLFIPNEFTDAYVKLIFPVPGVVYPEPFDLDTVRATMDSASQPVLRTYTVRSFDPERREIMIDFVVHGDEGIAGPWARSVEPGDEFRMSGPGGAFAPDPAADWFLLAGDESALPAIAAALEALPAGAPAVVVVEVGGEADEIALDSPADLRLRWVHRGVPSDRIPDDLAGAHSPLVAAVRAAEWLPGQVQAFVHGEADAVMRHLRPYLRKERAVAPKWLSVSGYWRRGRSEEGFREWKRELAAERP</sequence>
<gene>
    <name evidence="2" type="ORF">ACFO5K_05765</name>
</gene>
<reference evidence="3" key="1">
    <citation type="journal article" date="2019" name="Int. J. Syst. Evol. Microbiol.">
        <title>The Global Catalogue of Microorganisms (GCM) 10K type strain sequencing project: providing services to taxonomists for standard genome sequencing and annotation.</title>
        <authorList>
            <consortium name="The Broad Institute Genomics Platform"/>
            <consortium name="The Broad Institute Genome Sequencing Center for Infectious Disease"/>
            <person name="Wu L."/>
            <person name="Ma J."/>
        </authorList>
    </citation>
    <scope>NUCLEOTIDE SEQUENCE [LARGE SCALE GENOMIC DNA]</scope>
    <source>
        <strain evidence="3">IBRC-M 10490</strain>
    </source>
</reference>
<dbReference type="InterPro" id="IPR039374">
    <property type="entry name" value="SIP_fam"/>
</dbReference>